<gene>
    <name evidence="2" type="ORF">SeLEV6574_g05269</name>
</gene>
<keyword evidence="1" id="KW-0732">Signal</keyword>
<comment type="caution">
    <text evidence="2">The sequence shown here is derived from an EMBL/GenBank/DDBJ whole genome shotgun (WGS) entry which is preliminary data.</text>
</comment>
<dbReference type="EMBL" id="QEAM01000241">
    <property type="protein sequence ID" value="TPX43059.1"/>
    <property type="molecule type" value="Genomic_DNA"/>
</dbReference>
<organism evidence="2 3">
    <name type="scientific">Synchytrium endobioticum</name>
    <dbReference type="NCBI Taxonomy" id="286115"/>
    <lineage>
        <taxon>Eukaryota</taxon>
        <taxon>Fungi</taxon>
        <taxon>Fungi incertae sedis</taxon>
        <taxon>Chytridiomycota</taxon>
        <taxon>Chytridiomycota incertae sedis</taxon>
        <taxon>Chytridiomycetes</taxon>
        <taxon>Synchytriales</taxon>
        <taxon>Synchytriaceae</taxon>
        <taxon>Synchytrium</taxon>
    </lineage>
</organism>
<proteinExistence type="predicted"/>
<evidence type="ECO:0000313" key="3">
    <source>
        <dbReference type="Proteomes" id="UP000320475"/>
    </source>
</evidence>
<dbReference type="AlphaFoldDB" id="A0A507CV60"/>
<evidence type="ECO:0000256" key="1">
    <source>
        <dbReference type="SAM" id="SignalP"/>
    </source>
</evidence>
<dbReference type="Proteomes" id="UP000320475">
    <property type="component" value="Unassembled WGS sequence"/>
</dbReference>
<protein>
    <submittedName>
        <fullName evidence="2">Uncharacterized protein</fullName>
    </submittedName>
</protein>
<feature type="chain" id="PRO_5021212686" evidence="1">
    <location>
        <begin position="20"/>
        <end position="185"/>
    </location>
</feature>
<sequence>MKLIRAGSLVFSLIARILGAPPSAGLVPWRSETIPASIVGAPVGVQSSARSLHSAALLGSMGIRGVTQDSLLDPLSSGYDHTAIEPVDIFPTPSEECIHRGPRPNPGLSRFYKEAKEQCLESMGNSQVGRERLISSRMSDLQHAYNLMTDDSNPTTDRKSATTKAFESIAFFCCIRASNRDKKSD</sequence>
<evidence type="ECO:0000313" key="2">
    <source>
        <dbReference type="EMBL" id="TPX43059.1"/>
    </source>
</evidence>
<name>A0A507CV60_9FUNG</name>
<feature type="signal peptide" evidence="1">
    <location>
        <begin position="1"/>
        <end position="19"/>
    </location>
</feature>
<reference evidence="2 3" key="1">
    <citation type="journal article" date="2019" name="Sci. Rep.">
        <title>Comparative genomics of chytrid fungi reveal insights into the obligate biotrophic and pathogenic lifestyle of Synchytrium endobioticum.</title>
        <authorList>
            <person name="van de Vossenberg B.T.L.H."/>
            <person name="Warris S."/>
            <person name="Nguyen H.D.T."/>
            <person name="van Gent-Pelzer M.P.E."/>
            <person name="Joly D.L."/>
            <person name="van de Geest H.C."/>
            <person name="Bonants P.J.M."/>
            <person name="Smith D.S."/>
            <person name="Levesque C.A."/>
            <person name="van der Lee T.A.J."/>
        </authorList>
    </citation>
    <scope>NUCLEOTIDE SEQUENCE [LARGE SCALE GENOMIC DNA]</scope>
    <source>
        <strain evidence="2 3">LEV6574</strain>
    </source>
</reference>
<accession>A0A507CV60</accession>